<dbReference type="SUPFAM" id="SSF102114">
    <property type="entry name" value="Radical SAM enzymes"/>
    <property type="match status" value="1"/>
</dbReference>
<evidence type="ECO:0000256" key="7">
    <source>
        <dbReference type="ARBA" id="ARBA00023014"/>
    </source>
</evidence>
<evidence type="ECO:0000256" key="5">
    <source>
        <dbReference type="ARBA" id="ARBA00022898"/>
    </source>
</evidence>
<gene>
    <name evidence="9" type="ORF">CE91St30_17920</name>
</gene>
<keyword evidence="2" id="KW-0004">4Fe-4S</keyword>
<dbReference type="PANTHER" id="PTHR30538">
    <property type="entry name" value="LYSINE 2,3-AMINOMUTASE-RELATED"/>
    <property type="match status" value="1"/>
</dbReference>
<feature type="domain" description="Radical SAM core" evidence="8">
    <location>
        <begin position="92"/>
        <end position="311"/>
    </location>
</feature>
<name>A0ABN6MFL0_9ACTN</name>
<dbReference type="EMBL" id="AP025564">
    <property type="protein sequence ID" value="BDE96459.1"/>
    <property type="molecule type" value="Genomic_DNA"/>
</dbReference>
<dbReference type="PROSITE" id="PS51918">
    <property type="entry name" value="RADICAL_SAM"/>
    <property type="match status" value="1"/>
</dbReference>
<reference evidence="9 10" key="1">
    <citation type="submission" date="2022-01" db="EMBL/GenBank/DDBJ databases">
        <title>Novel bile acid biosynthetic pathways are enriched in the microbiome of centenarians.</title>
        <authorList>
            <person name="Sato Y."/>
            <person name="Atarashi K."/>
            <person name="Plichta R.D."/>
            <person name="Arai Y."/>
            <person name="Sasajima S."/>
            <person name="Kearney M.S."/>
            <person name="Suda W."/>
            <person name="Takeshita K."/>
            <person name="Sasaki T."/>
            <person name="Okamoto S."/>
            <person name="Skelly N.A."/>
            <person name="Okamura Y."/>
            <person name="Vlamakis H."/>
            <person name="Li Y."/>
            <person name="Tanoue T."/>
            <person name="Takei H."/>
            <person name="Nittono H."/>
            <person name="Narushima S."/>
            <person name="Irie J."/>
            <person name="Itoh H."/>
            <person name="Moriya K."/>
            <person name="Sugiura Y."/>
            <person name="Suematsu M."/>
            <person name="Moritoki N."/>
            <person name="Shibata S."/>
            <person name="Littman R.D."/>
            <person name="Fischbach A.M."/>
            <person name="Uwamino Y."/>
            <person name="Inoue T."/>
            <person name="Honda A."/>
            <person name="Hattori M."/>
            <person name="Murai T."/>
            <person name="Xavier J.R."/>
            <person name="Hirose N."/>
            <person name="Honda K."/>
        </authorList>
    </citation>
    <scope>NUCLEOTIDE SEQUENCE [LARGE SCALE GENOMIC DNA]</scope>
    <source>
        <strain evidence="9 10">CE91-St30</strain>
    </source>
</reference>
<keyword evidence="4" id="KW-0479">Metal-binding</keyword>
<sequence>MKWKNEMRECVRTLEDLEEFVCYDDSERARIAEILERAPMAVPRYYLSLIDFDDPEDPIRKLAIPSLLEADPSGSLDTSGEADNTVVNGLQHKYRETAMMLSTNECAMYCRHCFRKRLVGLPDEGIARDLEAIGAYLSEHDEITNVLVSGGDALLNSNEHIAAILDTLTAIPHLDFIRIATRVPVTLPSRITSDGALLDVLGRAREKKQLFMVTQFDHPREVTPEAAASVRAVLDLGIPVRNQTVLLRGVNDDPEVLGSLLQKLTSIGAEPYYVFQCRPVTGVKNQFQVPLKEGCRIVEGAKAMQNGIGKSFRYCMSHVTGKIEILGELGDGSMVFKYHEAKDRRNLGRVFAREVADDQAWFE</sequence>
<dbReference type="InterPro" id="IPR007197">
    <property type="entry name" value="rSAM"/>
</dbReference>
<evidence type="ECO:0000256" key="4">
    <source>
        <dbReference type="ARBA" id="ARBA00022723"/>
    </source>
</evidence>
<protein>
    <submittedName>
        <fullName evidence="9">KamA family radical SAM protein</fullName>
    </submittedName>
</protein>
<keyword evidence="3" id="KW-0949">S-adenosyl-L-methionine</keyword>
<comment type="cofactor">
    <cofactor evidence="1">
        <name>pyridoxal 5'-phosphate</name>
        <dbReference type="ChEBI" id="CHEBI:597326"/>
    </cofactor>
</comment>
<accession>A0ABN6MFL0</accession>
<organism evidence="9 10">
    <name type="scientific">Raoultibacter timonensis</name>
    <dbReference type="NCBI Taxonomy" id="1907662"/>
    <lineage>
        <taxon>Bacteria</taxon>
        <taxon>Bacillati</taxon>
        <taxon>Actinomycetota</taxon>
        <taxon>Coriobacteriia</taxon>
        <taxon>Eggerthellales</taxon>
        <taxon>Eggerthellaceae</taxon>
        <taxon>Raoultibacter</taxon>
    </lineage>
</organism>
<evidence type="ECO:0000256" key="1">
    <source>
        <dbReference type="ARBA" id="ARBA00001933"/>
    </source>
</evidence>
<keyword evidence="6" id="KW-0408">Iron</keyword>
<dbReference type="Proteomes" id="UP001320544">
    <property type="component" value="Chromosome"/>
</dbReference>
<evidence type="ECO:0000313" key="9">
    <source>
        <dbReference type="EMBL" id="BDE96459.1"/>
    </source>
</evidence>
<dbReference type="RefSeq" id="WP_244385761.1">
    <property type="nucleotide sequence ID" value="NZ_AP025564.1"/>
</dbReference>
<keyword evidence="7" id="KW-0411">Iron-sulfur</keyword>
<evidence type="ECO:0000256" key="3">
    <source>
        <dbReference type="ARBA" id="ARBA00022691"/>
    </source>
</evidence>
<dbReference type="Gene3D" id="3.20.20.70">
    <property type="entry name" value="Aldolase class I"/>
    <property type="match status" value="1"/>
</dbReference>
<evidence type="ECO:0000256" key="6">
    <source>
        <dbReference type="ARBA" id="ARBA00023004"/>
    </source>
</evidence>
<dbReference type="InterPro" id="IPR013785">
    <property type="entry name" value="Aldolase_TIM"/>
</dbReference>
<proteinExistence type="predicted"/>
<dbReference type="NCBIfam" id="TIGR00238">
    <property type="entry name" value="KamA family radical SAM protein"/>
    <property type="match status" value="1"/>
</dbReference>
<dbReference type="InterPro" id="IPR003739">
    <property type="entry name" value="Lys_aminomutase/Glu_NH3_mut"/>
</dbReference>
<evidence type="ECO:0000259" key="8">
    <source>
        <dbReference type="PROSITE" id="PS51918"/>
    </source>
</evidence>
<evidence type="ECO:0000313" key="10">
    <source>
        <dbReference type="Proteomes" id="UP001320544"/>
    </source>
</evidence>
<dbReference type="SFLD" id="SFLDS00029">
    <property type="entry name" value="Radical_SAM"/>
    <property type="match status" value="1"/>
</dbReference>
<dbReference type="PIRSF" id="PIRSF004911">
    <property type="entry name" value="DUF160"/>
    <property type="match status" value="1"/>
</dbReference>
<evidence type="ECO:0000256" key="2">
    <source>
        <dbReference type="ARBA" id="ARBA00022485"/>
    </source>
</evidence>
<dbReference type="SFLD" id="SFLDG01070">
    <property type="entry name" value="PLP-dependent"/>
    <property type="match status" value="1"/>
</dbReference>
<dbReference type="InterPro" id="IPR058240">
    <property type="entry name" value="rSAM_sf"/>
</dbReference>
<keyword evidence="5" id="KW-0663">Pyridoxal phosphate</keyword>
<keyword evidence="10" id="KW-1185">Reference proteome</keyword>
<dbReference type="PANTHER" id="PTHR30538:SF0">
    <property type="entry name" value="L-LYSINE 2,3-AMINOMUTASE AQ_1632-RELATED"/>
    <property type="match status" value="1"/>
</dbReference>